<dbReference type="Proteomes" id="UP000821853">
    <property type="component" value="Unassembled WGS sequence"/>
</dbReference>
<dbReference type="VEuPathDB" id="VectorBase:HLOH_060880"/>
<reference evidence="1 2" key="1">
    <citation type="journal article" date="2020" name="Cell">
        <title>Large-Scale Comparative Analyses of Tick Genomes Elucidate Their Genetic Diversity and Vector Capacities.</title>
        <authorList>
            <consortium name="Tick Genome and Microbiome Consortium (TIGMIC)"/>
            <person name="Jia N."/>
            <person name="Wang J."/>
            <person name="Shi W."/>
            <person name="Du L."/>
            <person name="Sun Y."/>
            <person name="Zhan W."/>
            <person name="Jiang J.F."/>
            <person name="Wang Q."/>
            <person name="Zhang B."/>
            <person name="Ji P."/>
            <person name="Bell-Sakyi L."/>
            <person name="Cui X.M."/>
            <person name="Yuan T.T."/>
            <person name="Jiang B.G."/>
            <person name="Yang W.F."/>
            <person name="Lam T.T."/>
            <person name="Chang Q.C."/>
            <person name="Ding S.J."/>
            <person name="Wang X.J."/>
            <person name="Zhu J.G."/>
            <person name="Ruan X.D."/>
            <person name="Zhao L."/>
            <person name="Wei J.T."/>
            <person name="Ye R.Z."/>
            <person name="Que T.C."/>
            <person name="Du C.H."/>
            <person name="Zhou Y.H."/>
            <person name="Cheng J.X."/>
            <person name="Dai P.F."/>
            <person name="Guo W.B."/>
            <person name="Han X.H."/>
            <person name="Huang E.J."/>
            <person name="Li L.F."/>
            <person name="Wei W."/>
            <person name="Gao Y.C."/>
            <person name="Liu J.Z."/>
            <person name="Shao H.Z."/>
            <person name="Wang X."/>
            <person name="Wang C.C."/>
            <person name="Yang T.C."/>
            <person name="Huo Q.B."/>
            <person name="Li W."/>
            <person name="Chen H.Y."/>
            <person name="Chen S.E."/>
            <person name="Zhou L.G."/>
            <person name="Ni X.B."/>
            <person name="Tian J.H."/>
            <person name="Sheng Y."/>
            <person name="Liu T."/>
            <person name="Pan Y.S."/>
            <person name="Xia L.Y."/>
            <person name="Li J."/>
            <person name="Zhao F."/>
            <person name="Cao W.C."/>
        </authorList>
    </citation>
    <scope>NUCLEOTIDE SEQUENCE [LARGE SCALE GENOMIC DNA]</scope>
    <source>
        <strain evidence="1">HaeL-2018</strain>
    </source>
</reference>
<organism evidence="1 2">
    <name type="scientific">Haemaphysalis longicornis</name>
    <name type="common">Bush tick</name>
    <dbReference type="NCBI Taxonomy" id="44386"/>
    <lineage>
        <taxon>Eukaryota</taxon>
        <taxon>Metazoa</taxon>
        <taxon>Ecdysozoa</taxon>
        <taxon>Arthropoda</taxon>
        <taxon>Chelicerata</taxon>
        <taxon>Arachnida</taxon>
        <taxon>Acari</taxon>
        <taxon>Parasitiformes</taxon>
        <taxon>Ixodida</taxon>
        <taxon>Ixodoidea</taxon>
        <taxon>Ixodidae</taxon>
        <taxon>Haemaphysalinae</taxon>
        <taxon>Haemaphysalis</taxon>
    </lineage>
</organism>
<evidence type="ECO:0000313" key="2">
    <source>
        <dbReference type="Proteomes" id="UP000821853"/>
    </source>
</evidence>
<dbReference type="OrthoDB" id="6500349at2759"/>
<sequence length="185" mass="20996">MLPALAFLPVGAITEAFQGMLKIFPQEAIELADYFEGVYVGRPRRNGIWSAQFPPKLWSMYESAPDGMPRTNNSVEAWYYGLQRIEAGQASIQADLQALKQWQASVDVELKQLSARIREVEVDIASTKERPEYRCGSRGITNGYRKASVHHLKKIDSRFEDTENRMRRSNLLFFGIPDVPLAIMG</sequence>
<gene>
    <name evidence="1" type="ORF">HPB48_013567</name>
</gene>
<protein>
    <submittedName>
        <fullName evidence="1">Uncharacterized protein</fullName>
    </submittedName>
</protein>
<dbReference type="AlphaFoldDB" id="A0A9J6GKR8"/>
<keyword evidence="2" id="KW-1185">Reference proteome</keyword>
<evidence type="ECO:0000313" key="1">
    <source>
        <dbReference type="EMBL" id="KAH9378990.1"/>
    </source>
</evidence>
<dbReference type="EMBL" id="JABSTR010000009">
    <property type="protein sequence ID" value="KAH9378990.1"/>
    <property type="molecule type" value="Genomic_DNA"/>
</dbReference>
<accession>A0A9J6GKR8</accession>
<proteinExistence type="predicted"/>
<comment type="caution">
    <text evidence="1">The sequence shown here is derived from an EMBL/GenBank/DDBJ whole genome shotgun (WGS) entry which is preliminary data.</text>
</comment>
<name>A0A9J6GKR8_HAELO</name>